<dbReference type="Proteomes" id="UP000034085">
    <property type="component" value="Chromosome"/>
</dbReference>
<dbReference type="EMBL" id="CP011132">
    <property type="protein sequence ID" value="AKE61537.1"/>
    <property type="molecule type" value="Genomic_DNA"/>
</dbReference>
<dbReference type="PATRIC" id="fig|1261127.3.peg.5109"/>
<evidence type="ECO:0000313" key="1">
    <source>
        <dbReference type="EMBL" id="AKE61537.1"/>
    </source>
</evidence>
<sequence length="70" mass="7604">MNTLNSLQDIARAIHNLIHPRTVTDMTSISMKGVTVAWIAGKQKGLASFQAKPLFYLVAPAGLEPATKRL</sequence>
<organism evidence="1 2">
    <name type="scientific">Citrobacter amalonaticus Y19</name>
    <dbReference type="NCBI Taxonomy" id="1261127"/>
    <lineage>
        <taxon>Bacteria</taxon>
        <taxon>Pseudomonadati</taxon>
        <taxon>Pseudomonadota</taxon>
        <taxon>Gammaproteobacteria</taxon>
        <taxon>Enterobacterales</taxon>
        <taxon>Enterobacteriaceae</taxon>
        <taxon>Citrobacter</taxon>
    </lineage>
</organism>
<proteinExistence type="predicted"/>
<accession>A0A0F6TZD0</accession>
<dbReference type="AlphaFoldDB" id="A0A0F6TZD0"/>
<dbReference type="KEGG" id="cama:F384_24670"/>
<evidence type="ECO:0000313" key="2">
    <source>
        <dbReference type="Proteomes" id="UP000034085"/>
    </source>
</evidence>
<gene>
    <name evidence="1" type="ORF">F384_24670</name>
</gene>
<protein>
    <submittedName>
        <fullName evidence="1">Uncharacterized protein</fullName>
    </submittedName>
</protein>
<reference evidence="1 2" key="1">
    <citation type="journal article" date="2013" name="Appl. Microbiol. Biotechnol.">
        <title>Glycerol assimilation and production of 1,3-propanediol by Citrobacter amalonaticus Y19.</title>
        <authorList>
            <person name="Ainala S.K."/>
            <person name="Ashok S."/>
            <person name="Ko Y."/>
            <person name="Park S."/>
        </authorList>
    </citation>
    <scope>NUCLEOTIDE SEQUENCE [LARGE SCALE GENOMIC DNA]</scope>
    <source>
        <strain evidence="1 2">Y19</strain>
    </source>
</reference>
<dbReference type="HOGENOM" id="CLU_2750472_0_0_6"/>
<name>A0A0F6TZD0_CITAM</name>